<dbReference type="Proteomes" id="UP000203464">
    <property type="component" value="Unassembled WGS sequence"/>
</dbReference>
<dbReference type="RefSeq" id="WP_093996995.1">
    <property type="nucleotide sequence ID" value="NZ_FXYD01000004.1"/>
</dbReference>
<keyword evidence="3" id="KW-1185">Reference proteome</keyword>
<dbReference type="Pfam" id="PF11102">
    <property type="entry name" value="YjbF"/>
    <property type="match status" value="1"/>
</dbReference>
<proteinExistence type="predicted"/>
<evidence type="ECO:0000313" key="3">
    <source>
        <dbReference type="Proteomes" id="UP000203464"/>
    </source>
</evidence>
<evidence type="ECO:0008006" key="4">
    <source>
        <dbReference type="Google" id="ProtNLM"/>
    </source>
</evidence>
<dbReference type="Gene3D" id="2.40.360.10">
    <property type="entry name" value="YmcC-like"/>
    <property type="match status" value="1"/>
</dbReference>
<keyword evidence="1" id="KW-0732">Signal</keyword>
<dbReference type="OrthoDB" id="6237231at2"/>
<feature type="signal peptide" evidence="1">
    <location>
        <begin position="1"/>
        <end position="19"/>
    </location>
</feature>
<dbReference type="AlphaFoldDB" id="A0A238KGH8"/>
<dbReference type="SUPFAM" id="SSF159270">
    <property type="entry name" value="YmcC-like"/>
    <property type="match status" value="1"/>
</dbReference>
<dbReference type="InterPro" id="IPR023373">
    <property type="entry name" value="YmcC_sf"/>
</dbReference>
<dbReference type="InterPro" id="IPR021308">
    <property type="entry name" value="GfcB"/>
</dbReference>
<evidence type="ECO:0000313" key="2">
    <source>
        <dbReference type="EMBL" id="SMX41955.1"/>
    </source>
</evidence>
<gene>
    <name evidence="2" type="ORF">OCA8868_02620</name>
</gene>
<sequence>MGTVLAMKWICGAALTVLASCGPLGRNENAIGAVRGVTGSNAQNESPAADAFTGWALAGLEEQSSDRLLLNVFEIGAAAAMVQIGTNGSRATWVSTEGASITIEQGVIVGTRGFGADLMGLQTPVAGAALQDSSNYIRTHDLLNGLGQIERHEYQCVSSFLKEETLEISDKSYETSAYREACQGENYSFENTYWLTSDGSFVQSVQWISPELGHIGYQKL</sequence>
<accession>A0A238KGH8</accession>
<name>A0A238KGH8_9RHOB</name>
<evidence type="ECO:0000256" key="1">
    <source>
        <dbReference type="SAM" id="SignalP"/>
    </source>
</evidence>
<dbReference type="EMBL" id="FXYD01000004">
    <property type="protein sequence ID" value="SMX41955.1"/>
    <property type="molecule type" value="Genomic_DNA"/>
</dbReference>
<feature type="chain" id="PRO_5012737443" description="Group 4 capsule polysaccharide lipoprotein gfcB, YjbF" evidence="1">
    <location>
        <begin position="20"/>
        <end position="220"/>
    </location>
</feature>
<organism evidence="2 3">
    <name type="scientific">Octadecabacter ascidiaceicola</name>
    <dbReference type="NCBI Taxonomy" id="1655543"/>
    <lineage>
        <taxon>Bacteria</taxon>
        <taxon>Pseudomonadati</taxon>
        <taxon>Pseudomonadota</taxon>
        <taxon>Alphaproteobacteria</taxon>
        <taxon>Rhodobacterales</taxon>
        <taxon>Roseobacteraceae</taxon>
        <taxon>Octadecabacter</taxon>
    </lineage>
</organism>
<reference evidence="3" key="1">
    <citation type="submission" date="2017-05" db="EMBL/GenBank/DDBJ databases">
        <authorList>
            <person name="Rodrigo-Torres L."/>
            <person name="Arahal R. D."/>
            <person name="Lucena T."/>
        </authorList>
    </citation>
    <scope>NUCLEOTIDE SEQUENCE [LARGE SCALE GENOMIC DNA]</scope>
    <source>
        <strain evidence="3">CECT 8868</strain>
    </source>
</reference>
<protein>
    <recommendedName>
        <fullName evidence="4">Group 4 capsule polysaccharide lipoprotein gfcB, YjbF</fullName>
    </recommendedName>
</protein>